<comment type="caution">
    <text evidence="1">The sequence shown here is derived from an EMBL/GenBank/DDBJ whole genome shotgun (WGS) entry which is preliminary data.</text>
</comment>
<dbReference type="AlphaFoldDB" id="A0A2T6AEE7"/>
<dbReference type="Proteomes" id="UP000244174">
    <property type="component" value="Unassembled WGS sequence"/>
</dbReference>
<keyword evidence="2" id="KW-1185">Reference proteome</keyword>
<name>A0A2T6AEE7_9FLAO</name>
<evidence type="ECO:0000313" key="2">
    <source>
        <dbReference type="Proteomes" id="UP000244174"/>
    </source>
</evidence>
<sequence length="153" mass="17098">MVVIFQSSGCTNTSTNSEMIVPKISEIIEFGEKKYVYDFTPIAGCYISKEDTTGKKTTISIKKNHGNNFQLKLSSGKQHTKQAFTLDMNLKKKNDSLYTSMIKGKKILLSLDDKMLSIKPEKPEDIEVLTICWSWGTSLAGDYEKIEGSLGGR</sequence>
<dbReference type="EMBL" id="QBKQ01000003">
    <property type="protein sequence ID" value="PTX42169.1"/>
    <property type="molecule type" value="Genomic_DNA"/>
</dbReference>
<proteinExistence type="predicted"/>
<gene>
    <name evidence="1" type="ORF">C8P64_2586</name>
</gene>
<accession>A0A2T6AEE7</accession>
<reference evidence="1 2" key="1">
    <citation type="submission" date="2018-04" db="EMBL/GenBank/DDBJ databases">
        <title>Genomic Encyclopedia of Archaeal and Bacterial Type Strains, Phase II (KMG-II): from individual species to whole genera.</title>
        <authorList>
            <person name="Goeker M."/>
        </authorList>
    </citation>
    <scope>NUCLEOTIDE SEQUENCE [LARGE SCALE GENOMIC DNA]</scope>
    <source>
        <strain evidence="1 2">DSM 23082</strain>
    </source>
</reference>
<organism evidence="1 2">
    <name type="scientific">Christiangramia gaetbulicola</name>
    <dbReference type="NCBI Taxonomy" id="703340"/>
    <lineage>
        <taxon>Bacteria</taxon>
        <taxon>Pseudomonadati</taxon>
        <taxon>Bacteroidota</taxon>
        <taxon>Flavobacteriia</taxon>
        <taxon>Flavobacteriales</taxon>
        <taxon>Flavobacteriaceae</taxon>
        <taxon>Christiangramia</taxon>
    </lineage>
</organism>
<evidence type="ECO:0000313" key="1">
    <source>
        <dbReference type="EMBL" id="PTX42169.1"/>
    </source>
</evidence>
<protein>
    <submittedName>
        <fullName evidence="1">Uncharacterized protein</fullName>
    </submittedName>
</protein>